<evidence type="ECO:0000313" key="4">
    <source>
        <dbReference type="Proteomes" id="UP000256977"/>
    </source>
</evidence>
<dbReference type="Pfam" id="PF01476">
    <property type="entry name" value="LysM"/>
    <property type="match status" value="1"/>
</dbReference>
<organism evidence="3 4">
    <name type="scientific">Cohnella phaseoli</name>
    <dbReference type="NCBI Taxonomy" id="456490"/>
    <lineage>
        <taxon>Bacteria</taxon>
        <taxon>Bacillati</taxon>
        <taxon>Bacillota</taxon>
        <taxon>Bacilli</taxon>
        <taxon>Bacillales</taxon>
        <taxon>Paenibacillaceae</taxon>
        <taxon>Cohnella</taxon>
    </lineage>
</organism>
<dbReference type="Gene3D" id="3.10.350.10">
    <property type="entry name" value="LysM domain"/>
    <property type="match status" value="1"/>
</dbReference>
<evidence type="ECO:0000313" key="3">
    <source>
        <dbReference type="EMBL" id="RED77471.1"/>
    </source>
</evidence>
<dbReference type="AlphaFoldDB" id="A0A3D9JTM7"/>
<keyword evidence="4" id="KW-1185">Reference proteome</keyword>
<proteinExistence type="predicted"/>
<keyword evidence="1" id="KW-0812">Transmembrane</keyword>
<dbReference type="InterPro" id="IPR018392">
    <property type="entry name" value="LysM"/>
</dbReference>
<comment type="caution">
    <text evidence="3">The sequence shown here is derived from an EMBL/GenBank/DDBJ whole genome shotgun (WGS) entry which is preliminary data.</text>
</comment>
<feature type="transmembrane region" description="Helical" evidence="1">
    <location>
        <begin position="45"/>
        <end position="65"/>
    </location>
</feature>
<evidence type="ECO:0000259" key="2">
    <source>
        <dbReference type="SMART" id="SM00257"/>
    </source>
</evidence>
<gene>
    <name evidence="3" type="ORF">DFP98_10982</name>
</gene>
<name>A0A3D9JTM7_9BACL</name>
<dbReference type="EMBL" id="QRDZ01000009">
    <property type="protein sequence ID" value="RED77471.1"/>
    <property type="molecule type" value="Genomic_DNA"/>
</dbReference>
<keyword evidence="1" id="KW-0472">Membrane</keyword>
<reference evidence="3 4" key="1">
    <citation type="submission" date="2018-07" db="EMBL/GenBank/DDBJ databases">
        <title>Genomic Encyclopedia of Type Strains, Phase III (KMG-III): the genomes of soil and plant-associated and newly described type strains.</title>
        <authorList>
            <person name="Whitman W."/>
        </authorList>
    </citation>
    <scope>NUCLEOTIDE SEQUENCE [LARGE SCALE GENOMIC DNA]</scope>
    <source>
        <strain evidence="3 4">CECT 7287</strain>
    </source>
</reference>
<keyword evidence="1" id="KW-1133">Transmembrane helix</keyword>
<sequence length="138" mass="15115">MFGVSGMVHTWVSTGAISATKAHNTAQMTYNRDVKNKEGSLNWRAARGLFVLVAFLLLFSGFTLMRSFASTGELAPASNDEIVISVDSGDTLWELARTYKDPALDTRQAVHVLMERNRLSSPALQSGQELIFPANILP</sequence>
<dbReference type="Proteomes" id="UP000256977">
    <property type="component" value="Unassembled WGS sequence"/>
</dbReference>
<dbReference type="InterPro" id="IPR036779">
    <property type="entry name" value="LysM_dom_sf"/>
</dbReference>
<protein>
    <submittedName>
        <fullName evidence="3">LysM domain-containing protein</fullName>
    </submittedName>
</protein>
<accession>A0A3D9JTM7</accession>
<evidence type="ECO:0000256" key="1">
    <source>
        <dbReference type="SAM" id="Phobius"/>
    </source>
</evidence>
<dbReference type="CDD" id="cd00118">
    <property type="entry name" value="LysM"/>
    <property type="match status" value="1"/>
</dbReference>
<feature type="domain" description="LysM" evidence="2">
    <location>
        <begin position="83"/>
        <end position="133"/>
    </location>
</feature>
<dbReference type="SMART" id="SM00257">
    <property type="entry name" value="LysM"/>
    <property type="match status" value="1"/>
</dbReference>